<evidence type="ECO:0000313" key="2">
    <source>
        <dbReference type="Proteomes" id="UP000299102"/>
    </source>
</evidence>
<name>A0A4C1YJP1_EUMVA</name>
<keyword evidence="2" id="KW-1185">Reference proteome</keyword>
<dbReference type="EMBL" id="BGZK01001233">
    <property type="protein sequence ID" value="GBP75042.1"/>
    <property type="molecule type" value="Genomic_DNA"/>
</dbReference>
<organism evidence="1 2">
    <name type="scientific">Eumeta variegata</name>
    <name type="common">Bagworm moth</name>
    <name type="synonym">Eumeta japonica</name>
    <dbReference type="NCBI Taxonomy" id="151549"/>
    <lineage>
        <taxon>Eukaryota</taxon>
        <taxon>Metazoa</taxon>
        <taxon>Ecdysozoa</taxon>
        <taxon>Arthropoda</taxon>
        <taxon>Hexapoda</taxon>
        <taxon>Insecta</taxon>
        <taxon>Pterygota</taxon>
        <taxon>Neoptera</taxon>
        <taxon>Endopterygota</taxon>
        <taxon>Lepidoptera</taxon>
        <taxon>Glossata</taxon>
        <taxon>Ditrysia</taxon>
        <taxon>Tineoidea</taxon>
        <taxon>Psychidae</taxon>
        <taxon>Oiketicinae</taxon>
        <taxon>Eumeta</taxon>
    </lineage>
</organism>
<reference evidence="1 2" key="1">
    <citation type="journal article" date="2019" name="Commun. Biol.">
        <title>The bagworm genome reveals a unique fibroin gene that provides high tensile strength.</title>
        <authorList>
            <person name="Kono N."/>
            <person name="Nakamura H."/>
            <person name="Ohtoshi R."/>
            <person name="Tomita M."/>
            <person name="Numata K."/>
            <person name="Arakawa K."/>
        </authorList>
    </citation>
    <scope>NUCLEOTIDE SEQUENCE [LARGE SCALE GENOMIC DNA]</scope>
</reference>
<accession>A0A4C1YJP1</accession>
<dbReference type="AlphaFoldDB" id="A0A4C1YJP1"/>
<dbReference type="Proteomes" id="UP000299102">
    <property type="component" value="Unassembled WGS sequence"/>
</dbReference>
<protein>
    <submittedName>
        <fullName evidence="1">Uncharacterized protein</fullName>
    </submittedName>
</protein>
<proteinExistence type="predicted"/>
<evidence type="ECO:0000313" key="1">
    <source>
        <dbReference type="EMBL" id="GBP75042.1"/>
    </source>
</evidence>
<sequence>MDDARRESSRPRMSQETVTGRFPFLLSGTEAVSGGRVERNLAFPQCDSGDRRPPSDVIEATGVTVQIVEMTDENRNGISRSFESVQSWKVRFSLIAHRRAAVEDSPFLFGLMAVDRRVYCEAWNICVCTLVTLTGITKYHAKD</sequence>
<gene>
    <name evidence="1" type="ORF">EVAR_21806_1</name>
</gene>
<comment type="caution">
    <text evidence="1">The sequence shown here is derived from an EMBL/GenBank/DDBJ whole genome shotgun (WGS) entry which is preliminary data.</text>
</comment>